<dbReference type="AlphaFoldDB" id="A0A3Q7J8I9"/>
<keyword evidence="2" id="KW-1185">Reference proteome</keyword>
<accession>A0A3Q7J8I9</accession>
<dbReference type="Gramene" id="Solyc12g042073.1.1">
    <property type="protein sequence ID" value="Solyc12g042073.1.1"/>
    <property type="gene ID" value="Solyc12g042073.1"/>
</dbReference>
<proteinExistence type="predicted"/>
<reference evidence="1" key="2">
    <citation type="submission" date="2019-01" db="UniProtKB">
        <authorList>
            <consortium name="EnsemblPlants"/>
        </authorList>
    </citation>
    <scope>IDENTIFICATION</scope>
    <source>
        <strain evidence="1">cv. Heinz 1706</strain>
    </source>
</reference>
<dbReference type="Proteomes" id="UP000004994">
    <property type="component" value="Chromosome 12"/>
</dbReference>
<sequence length="71" mass="7507">MPKKISVGSFLAAGFWKVVTHIKVPFSFRMAGLPIDAASAISSCGHPGEHVMQNIGLIDQVTASSLLINRG</sequence>
<dbReference type="InParanoid" id="A0A3Q7J8I9"/>
<evidence type="ECO:0000313" key="1">
    <source>
        <dbReference type="EnsemblPlants" id="Solyc12g042073.1.1"/>
    </source>
</evidence>
<protein>
    <submittedName>
        <fullName evidence="1">Uncharacterized protein</fullName>
    </submittedName>
</protein>
<organism evidence="1">
    <name type="scientific">Solanum lycopersicum</name>
    <name type="common">Tomato</name>
    <name type="synonym">Lycopersicon esculentum</name>
    <dbReference type="NCBI Taxonomy" id="4081"/>
    <lineage>
        <taxon>Eukaryota</taxon>
        <taxon>Viridiplantae</taxon>
        <taxon>Streptophyta</taxon>
        <taxon>Embryophyta</taxon>
        <taxon>Tracheophyta</taxon>
        <taxon>Spermatophyta</taxon>
        <taxon>Magnoliopsida</taxon>
        <taxon>eudicotyledons</taxon>
        <taxon>Gunneridae</taxon>
        <taxon>Pentapetalae</taxon>
        <taxon>asterids</taxon>
        <taxon>lamiids</taxon>
        <taxon>Solanales</taxon>
        <taxon>Solanaceae</taxon>
        <taxon>Solanoideae</taxon>
        <taxon>Solaneae</taxon>
        <taxon>Solanum</taxon>
        <taxon>Solanum subgen. Lycopersicon</taxon>
    </lineage>
</organism>
<reference evidence="1" key="1">
    <citation type="journal article" date="2012" name="Nature">
        <title>The tomato genome sequence provides insights into fleshy fruit evolution.</title>
        <authorList>
            <consortium name="Tomato Genome Consortium"/>
        </authorList>
    </citation>
    <scope>NUCLEOTIDE SEQUENCE [LARGE SCALE GENOMIC DNA]</scope>
    <source>
        <strain evidence="1">cv. Heinz 1706</strain>
    </source>
</reference>
<name>A0A3Q7J8I9_SOLLC</name>
<evidence type="ECO:0000313" key="2">
    <source>
        <dbReference type="Proteomes" id="UP000004994"/>
    </source>
</evidence>
<dbReference type="EnsemblPlants" id="Solyc12g042073.1.1">
    <property type="protein sequence ID" value="Solyc12g042073.1.1"/>
    <property type="gene ID" value="Solyc12g042073.1"/>
</dbReference>